<reference evidence="3" key="1">
    <citation type="submission" date="2018-04" db="EMBL/GenBank/DDBJ databases">
        <title>Transcriptome assembly of Sipha flava.</title>
        <authorList>
            <person name="Scully E.D."/>
            <person name="Geib S.M."/>
            <person name="Palmer N.A."/>
            <person name="Koch K."/>
            <person name="Bradshaw J."/>
            <person name="Heng-Moss T."/>
            <person name="Sarath G."/>
        </authorList>
    </citation>
    <scope>NUCLEOTIDE SEQUENCE</scope>
</reference>
<protein>
    <recommendedName>
        <fullName evidence="2">PDZ domain-containing protein</fullName>
    </recommendedName>
</protein>
<dbReference type="SUPFAM" id="SSF50156">
    <property type="entry name" value="PDZ domain-like"/>
    <property type="match status" value="1"/>
</dbReference>
<dbReference type="EMBL" id="GGMS01012804">
    <property type="protein sequence ID" value="MBY82007.1"/>
    <property type="molecule type" value="Transcribed_RNA"/>
</dbReference>
<feature type="compositionally biased region" description="Basic residues" evidence="1">
    <location>
        <begin position="653"/>
        <end position="663"/>
    </location>
</feature>
<sequence>MSSTASQISDFNLLRRCGKRSSKKNNSTIAELYNNLYASQMVAADRSAKMSPQRTISLGSLHHPPQTQFKEPRRLTKLETLEAKMASIEVSLSTTLKKPKKSLTPVIPSSPQTTMLTQKTIAPVKSNGYVTDNLDKENITRNNIKLQTHLVNETNEQNNKYNQNVTSDTVNESEKQSLTQKIESLKSDMDQKRLAIKNIKMSLDQLDVTDNIDTRIQQAELEYQLGREELNLLSLMEEINKHKCRLEEIELHTEQNENNTLYNYLTSNPGAVISLRAVELEYDPKSPKFGVGTKKDRPGLFVDWTVDDLGFFKGDRLLEVNGKVVLSMKNNSDLNRLLEVSPSSVRVVVMHDGPTADQTKLAALKRELDACRTRAEDTDRSRHAYKTENVRLSHRVSYLEDQVSELIKCRSTANGTSMQLFQRGANSAVVRSKSPKHGVSSIQQYKRKQVVYDDCCKPEVGAAVKTRIRTVPRLYGSSASVESLVSSADAVVAAKSYDDLHHGVVASPGKRNNRCPAGRNSSRTRHIREAQQTLFRFLDSESSFGDGGSNSYLHPQPQQDNGGGSVRSLDLQHQQQEAADPQQHRHKSTEYYSHLTSSACSRSLNYDSEQSSAGCRRAPMPPKKPLRLSLQQNRYCTSDVDDLAAGAGDGRGGARHRQHQNRRRKDDGNDDDDNDDVDLSAINNTMS</sequence>
<feature type="domain" description="PDZ" evidence="2">
    <location>
        <begin position="277"/>
        <end position="353"/>
    </location>
</feature>
<dbReference type="AlphaFoldDB" id="A0A2S2QW63"/>
<feature type="region of interest" description="Disordered" evidence="1">
    <location>
        <begin position="543"/>
        <end position="589"/>
    </location>
</feature>
<evidence type="ECO:0000313" key="3">
    <source>
        <dbReference type="EMBL" id="MBY82007.1"/>
    </source>
</evidence>
<dbReference type="InterPro" id="IPR036034">
    <property type="entry name" value="PDZ_sf"/>
</dbReference>
<dbReference type="PROSITE" id="PS50106">
    <property type="entry name" value="PDZ"/>
    <property type="match status" value="1"/>
</dbReference>
<feature type="compositionally biased region" description="Low complexity" evidence="1">
    <location>
        <begin position="572"/>
        <end position="581"/>
    </location>
</feature>
<name>A0A2S2QW63_9HEMI</name>
<feature type="compositionally biased region" description="Polar residues" evidence="1">
    <location>
        <begin position="549"/>
        <end position="560"/>
    </location>
</feature>
<feature type="region of interest" description="Disordered" evidence="1">
    <location>
        <begin position="641"/>
        <end position="687"/>
    </location>
</feature>
<feature type="compositionally biased region" description="Acidic residues" evidence="1">
    <location>
        <begin position="668"/>
        <end position="678"/>
    </location>
</feature>
<gene>
    <name evidence="3" type="ORF">g.17573</name>
</gene>
<organism evidence="3">
    <name type="scientific">Sipha flava</name>
    <name type="common">yellow sugarcane aphid</name>
    <dbReference type="NCBI Taxonomy" id="143950"/>
    <lineage>
        <taxon>Eukaryota</taxon>
        <taxon>Metazoa</taxon>
        <taxon>Ecdysozoa</taxon>
        <taxon>Arthropoda</taxon>
        <taxon>Hexapoda</taxon>
        <taxon>Insecta</taxon>
        <taxon>Pterygota</taxon>
        <taxon>Neoptera</taxon>
        <taxon>Paraneoptera</taxon>
        <taxon>Hemiptera</taxon>
        <taxon>Sternorrhyncha</taxon>
        <taxon>Aphidomorpha</taxon>
        <taxon>Aphidoidea</taxon>
        <taxon>Aphididae</taxon>
        <taxon>Sipha</taxon>
    </lineage>
</organism>
<feature type="region of interest" description="Disordered" evidence="1">
    <location>
        <begin position="503"/>
        <end position="527"/>
    </location>
</feature>
<proteinExistence type="predicted"/>
<evidence type="ECO:0000256" key="1">
    <source>
        <dbReference type="SAM" id="MobiDB-lite"/>
    </source>
</evidence>
<evidence type="ECO:0000259" key="2">
    <source>
        <dbReference type="PROSITE" id="PS50106"/>
    </source>
</evidence>
<accession>A0A2S2QW63</accession>
<dbReference type="InterPro" id="IPR001478">
    <property type="entry name" value="PDZ"/>
</dbReference>